<evidence type="ECO:0000313" key="2">
    <source>
        <dbReference type="Proteomes" id="UP000887013"/>
    </source>
</evidence>
<proteinExistence type="predicted"/>
<dbReference type="Proteomes" id="UP000887013">
    <property type="component" value="Unassembled WGS sequence"/>
</dbReference>
<keyword evidence="2" id="KW-1185">Reference proteome</keyword>
<name>A0A8X6UM57_NEPPI</name>
<gene>
    <name evidence="1" type="ORF">NPIL_217581</name>
</gene>
<sequence>MDIKCSTNLLEKVSSYKQGPAVEKSLYLKRGEECKKQRWSTVQGAKEPSSECFLLNSGFRDPVPSLTIPVKS</sequence>
<reference evidence="1" key="1">
    <citation type="submission" date="2020-08" db="EMBL/GenBank/DDBJ databases">
        <title>Multicomponent nature underlies the extraordinary mechanical properties of spider dragline silk.</title>
        <authorList>
            <person name="Kono N."/>
            <person name="Nakamura H."/>
            <person name="Mori M."/>
            <person name="Yoshida Y."/>
            <person name="Ohtoshi R."/>
            <person name="Malay A.D."/>
            <person name="Moran D.A.P."/>
            <person name="Tomita M."/>
            <person name="Numata K."/>
            <person name="Arakawa K."/>
        </authorList>
    </citation>
    <scope>NUCLEOTIDE SEQUENCE</scope>
</reference>
<evidence type="ECO:0000313" key="1">
    <source>
        <dbReference type="EMBL" id="GFU36415.1"/>
    </source>
</evidence>
<protein>
    <submittedName>
        <fullName evidence="1">Uncharacterized protein</fullName>
    </submittedName>
</protein>
<organism evidence="1 2">
    <name type="scientific">Nephila pilipes</name>
    <name type="common">Giant wood spider</name>
    <name type="synonym">Nephila maculata</name>
    <dbReference type="NCBI Taxonomy" id="299642"/>
    <lineage>
        <taxon>Eukaryota</taxon>
        <taxon>Metazoa</taxon>
        <taxon>Ecdysozoa</taxon>
        <taxon>Arthropoda</taxon>
        <taxon>Chelicerata</taxon>
        <taxon>Arachnida</taxon>
        <taxon>Araneae</taxon>
        <taxon>Araneomorphae</taxon>
        <taxon>Entelegynae</taxon>
        <taxon>Araneoidea</taxon>
        <taxon>Nephilidae</taxon>
        <taxon>Nephila</taxon>
    </lineage>
</organism>
<accession>A0A8X6UM57</accession>
<dbReference type="EMBL" id="BMAW01130760">
    <property type="protein sequence ID" value="GFU36415.1"/>
    <property type="molecule type" value="Genomic_DNA"/>
</dbReference>
<dbReference type="AlphaFoldDB" id="A0A8X6UM57"/>
<comment type="caution">
    <text evidence="1">The sequence shown here is derived from an EMBL/GenBank/DDBJ whole genome shotgun (WGS) entry which is preliminary data.</text>
</comment>